<dbReference type="PROSITE" id="PS51257">
    <property type="entry name" value="PROKAR_LIPOPROTEIN"/>
    <property type="match status" value="1"/>
</dbReference>
<dbReference type="PANTHER" id="PTHR42852:SF6">
    <property type="entry name" value="THIOL:DISULFIDE INTERCHANGE PROTEIN DSBE"/>
    <property type="match status" value="1"/>
</dbReference>
<dbReference type="InterPro" id="IPR013766">
    <property type="entry name" value="Thioredoxin_domain"/>
</dbReference>
<dbReference type="GO" id="GO:0030313">
    <property type="term" value="C:cell envelope"/>
    <property type="evidence" value="ECO:0007669"/>
    <property type="project" value="UniProtKB-SubCell"/>
</dbReference>
<dbReference type="EMBL" id="DXAW01000028">
    <property type="protein sequence ID" value="HIZ85148.1"/>
    <property type="molecule type" value="Genomic_DNA"/>
</dbReference>
<dbReference type="InterPro" id="IPR050553">
    <property type="entry name" value="Thioredoxin_ResA/DsbE_sf"/>
</dbReference>
<evidence type="ECO:0000313" key="6">
    <source>
        <dbReference type="EMBL" id="HIZ85148.1"/>
    </source>
</evidence>
<evidence type="ECO:0000256" key="2">
    <source>
        <dbReference type="ARBA" id="ARBA00022748"/>
    </source>
</evidence>
<dbReference type="PANTHER" id="PTHR42852">
    <property type="entry name" value="THIOL:DISULFIDE INTERCHANGE PROTEIN DSBE"/>
    <property type="match status" value="1"/>
</dbReference>
<keyword evidence="3" id="KW-1015">Disulfide bond</keyword>
<dbReference type="InterPro" id="IPR000866">
    <property type="entry name" value="AhpC/TSA"/>
</dbReference>
<gene>
    <name evidence="6" type="ORF">IAC04_01490</name>
</gene>
<dbReference type="CDD" id="cd02966">
    <property type="entry name" value="TlpA_like_family"/>
    <property type="match status" value="1"/>
</dbReference>
<dbReference type="PROSITE" id="PS51352">
    <property type="entry name" value="THIOREDOXIN_2"/>
    <property type="match status" value="1"/>
</dbReference>
<reference evidence="6" key="1">
    <citation type="journal article" date="2021" name="PeerJ">
        <title>Extensive microbial diversity within the chicken gut microbiome revealed by metagenomics and culture.</title>
        <authorList>
            <person name="Gilroy R."/>
            <person name="Ravi A."/>
            <person name="Getino M."/>
            <person name="Pursley I."/>
            <person name="Horton D.L."/>
            <person name="Alikhan N.F."/>
            <person name="Baker D."/>
            <person name="Gharbi K."/>
            <person name="Hall N."/>
            <person name="Watson M."/>
            <person name="Adriaenssens E.M."/>
            <person name="Foster-Nyarko E."/>
            <person name="Jarju S."/>
            <person name="Secka A."/>
            <person name="Antonio M."/>
            <person name="Oren A."/>
            <person name="Chaudhuri R.R."/>
            <person name="La Ragione R."/>
            <person name="Hildebrand F."/>
            <person name="Pallen M.J."/>
        </authorList>
    </citation>
    <scope>NUCLEOTIDE SEQUENCE</scope>
    <source>
        <strain evidence="6">Gambia16-554</strain>
    </source>
</reference>
<dbReference type="AlphaFoldDB" id="A0A9D2GPX3"/>
<reference evidence="6" key="2">
    <citation type="submission" date="2021-04" db="EMBL/GenBank/DDBJ databases">
        <authorList>
            <person name="Gilroy R."/>
        </authorList>
    </citation>
    <scope>NUCLEOTIDE SEQUENCE</scope>
    <source>
        <strain evidence="6">Gambia16-554</strain>
    </source>
</reference>
<accession>A0A9D2GPX3</accession>
<protein>
    <submittedName>
        <fullName evidence="6">AhpC/TSA family protein</fullName>
    </submittedName>
</protein>
<dbReference type="InterPro" id="IPR025380">
    <property type="entry name" value="DUF4369"/>
</dbReference>
<evidence type="ECO:0000256" key="1">
    <source>
        <dbReference type="ARBA" id="ARBA00004196"/>
    </source>
</evidence>
<dbReference type="InterPro" id="IPR036249">
    <property type="entry name" value="Thioredoxin-like_sf"/>
</dbReference>
<evidence type="ECO:0000313" key="7">
    <source>
        <dbReference type="Proteomes" id="UP000824115"/>
    </source>
</evidence>
<comment type="subcellular location">
    <subcellularLocation>
        <location evidence="1">Cell envelope</location>
    </subcellularLocation>
</comment>
<proteinExistence type="predicted"/>
<organism evidence="6 7">
    <name type="scientific">Candidatus Coprenecus stercoravium</name>
    <dbReference type="NCBI Taxonomy" id="2840735"/>
    <lineage>
        <taxon>Bacteria</taxon>
        <taxon>Pseudomonadati</taxon>
        <taxon>Bacteroidota</taxon>
        <taxon>Bacteroidia</taxon>
        <taxon>Bacteroidales</taxon>
        <taxon>Rikenellaceae</taxon>
        <taxon>Rikenellaceae incertae sedis</taxon>
        <taxon>Candidatus Coprenecus</taxon>
    </lineage>
</organism>
<dbReference type="Pfam" id="PF14289">
    <property type="entry name" value="DUF4369"/>
    <property type="match status" value="1"/>
</dbReference>
<name>A0A9D2GPX3_9BACT</name>
<dbReference type="Gene3D" id="3.40.30.10">
    <property type="entry name" value="Glutaredoxin"/>
    <property type="match status" value="1"/>
</dbReference>
<feature type="domain" description="Thioredoxin" evidence="5">
    <location>
        <begin position="230"/>
        <end position="370"/>
    </location>
</feature>
<keyword evidence="4" id="KW-0676">Redox-active center</keyword>
<dbReference type="Pfam" id="PF00578">
    <property type="entry name" value="AhpC-TSA"/>
    <property type="match status" value="1"/>
</dbReference>
<dbReference type="GO" id="GO:0017004">
    <property type="term" value="P:cytochrome complex assembly"/>
    <property type="evidence" value="ECO:0007669"/>
    <property type="project" value="UniProtKB-KW"/>
</dbReference>
<dbReference type="SUPFAM" id="SSF52833">
    <property type="entry name" value="Thioredoxin-like"/>
    <property type="match status" value="1"/>
</dbReference>
<dbReference type="Proteomes" id="UP000824115">
    <property type="component" value="Unassembled WGS sequence"/>
</dbReference>
<evidence type="ECO:0000256" key="4">
    <source>
        <dbReference type="ARBA" id="ARBA00023284"/>
    </source>
</evidence>
<evidence type="ECO:0000256" key="3">
    <source>
        <dbReference type="ARBA" id="ARBA00023157"/>
    </source>
</evidence>
<sequence length="371" mass="42225">MKKLLFLAAAIILAAACDGSRQYSIKGKITGNSDHIKNGKVYLMNRDRNFPIRDTVDIVDGVFEFRGHVDTPEQYLVVVDGVPGMVSVYLENESYQISGTDTAYSLSAVTGGVAQQMFNDLNAEVYRIADKYGIDSIRMMLQMGMLSQEERESAMKVYETFTAECDSVRNSYIAKAPVSSFSLYFLENDLLNIPIDSAQLMVNRFKADRSFRRNRTLASMDTLLQKEVLLQLGMKCLDFTMNNPEGEPVVFSEIYSRNKVTMLDFWASWCQPCRRFNPQLVEIYKDYHDLGLEIVGVSLDRDSSRWVRAIEMDGLSWPQVSDLGFWDNAVSDMYNVKYIPQNVFVDSTGCIIGRKVAEDEIRPLLDKYLKD</sequence>
<comment type="caution">
    <text evidence="6">The sequence shown here is derived from an EMBL/GenBank/DDBJ whole genome shotgun (WGS) entry which is preliminary data.</text>
</comment>
<keyword evidence="2" id="KW-0201">Cytochrome c-type biogenesis</keyword>
<evidence type="ECO:0000259" key="5">
    <source>
        <dbReference type="PROSITE" id="PS51352"/>
    </source>
</evidence>